<dbReference type="EMBL" id="PDND01000692">
    <property type="protein sequence ID" value="PGH28327.1"/>
    <property type="molecule type" value="Genomic_DNA"/>
</dbReference>
<gene>
    <name evidence="1" type="ORF">GX50_08936</name>
</gene>
<reference evidence="1 2" key="1">
    <citation type="submission" date="2017-10" db="EMBL/GenBank/DDBJ databases">
        <title>Comparative genomics in systemic dimorphic fungi from Ajellomycetaceae.</title>
        <authorList>
            <person name="Munoz J.F."/>
            <person name="Mcewen J.G."/>
            <person name="Clay O.K."/>
            <person name="Cuomo C.A."/>
        </authorList>
    </citation>
    <scope>NUCLEOTIDE SEQUENCE [LARGE SCALE GENOMIC DNA]</scope>
    <source>
        <strain evidence="1 2">UAMH4076</strain>
    </source>
</reference>
<comment type="caution">
    <text evidence="1">The sequence shown here is derived from an EMBL/GenBank/DDBJ whole genome shotgun (WGS) entry which is preliminary data.</text>
</comment>
<name>A0A2B7Z654_9EURO</name>
<dbReference type="VEuPathDB" id="FungiDB:EMCG_00646"/>
<sequence length="124" mass="14004">MSTNNMGEPSNVSTDMVLQWLQTMLELQQQQIADMHANQQRQYEEIQQLTQQGTSVQMILTLTESEINPPNAVRLLKERLGAPAYFDASDLALYLSWRLDMLVKLSVDGDAIGSLTNQGWYING</sequence>
<organism evidence="1 2">
    <name type="scientific">[Emmonsia] crescens</name>
    <dbReference type="NCBI Taxonomy" id="73230"/>
    <lineage>
        <taxon>Eukaryota</taxon>
        <taxon>Fungi</taxon>
        <taxon>Dikarya</taxon>
        <taxon>Ascomycota</taxon>
        <taxon>Pezizomycotina</taxon>
        <taxon>Eurotiomycetes</taxon>
        <taxon>Eurotiomycetidae</taxon>
        <taxon>Onygenales</taxon>
        <taxon>Ajellomycetaceae</taxon>
        <taxon>Emergomyces</taxon>
    </lineage>
</organism>
<dbReference type="Proteomes" id="UP000226031">
    <property type="component" value="Unassembled WGS sequence"/>
</dbReference>
<proteinExistence type="predicted"/>
<dbReference type="STRING" id="73230.A0A2B7Z654"/>
<evidence type="ECO:0000313" key="2">
    <source>
        <dbReference type="Proteomes" id="UP000226031"/>
    </source>
</evidence>
<accession>A0A2B7Z654</accession>
<keyword evidence="2" id="KW-1185">Reference proteome</keyword>
<dbReference type="AlphaFoldDB" id="A0A2B7Z654"/>
<protein>
    <submittedName>
        <fullName evidence="1">Uncharacterized protein</fullName>
    </submittedName>
</protein>
<evidence type="ECO:0000313" key="1">
    <source>
        <dbReference type="EMBL" id="PGH28327.1"/>
    </source>
</evidence>